<keyword evidence="3" id="KW-1185">Reference proteome</keyword>
<dbReference type="AlphaFoldDB" id="A0A1D1VCL4"/>
<feature type="region of interest" description="Disordered" evidence="1">
    <location>
        <begin position="187"/>
        <end position="223"/>
    </location>
</feature>
<feature type="compositionally biased region" description="Polar residues" evidence="1">
    <location>
        <begin position="208"/>
        <end position="223"/>
    </location>
</feature>
<dbReference type="STRING" id="947166.A0A1D1VCL4"/>
<organism evidence="2 3">
    <name type="scientific">Ramazzottius varieornatus</name>
    <name type="common">Water bear</name>
    <name type="synonym">Tardigrade</name>
    <dbReference type="NCBI Taxonomy" id="947166"/>
    <lineage>
        <taxon>Eukaryota</taxon>
        <taxon>Metazoa</taxon>
        <taxon>Ecdysozoa</taxon>
        <taxon>Tardigrada</taxon>
        <taxon>Eutardigrada</taxon>
        <taxon>Parachela</taxon>
        <taxon>Hypsibioidea</taxon>
        <taxon>Ramazzottiidae</taxon>
        <taxon>Ramazzottius</taxon>
    </lineage>
</organism>
<evidence type="ECO:0000313" key="3">
    <source>
        <dbReference type="Proteomes" id="UP000186922"/>
    </source>
</evidence>
<dbReference type="EMBL" id="BDGG01000004">
    <property type="protein sequence ID" value="GAU97822.1"/>
    <property type="molecule type" value="Genomic_DNA"/>
</dbReference>
<dbReference type="Proteomes" id="UP000186922">
    <property type="component" value="Unassembled WGS sequence"/>
</dbReference>
<feature type="compositionally biased region" description="Basic and acidic residues" evidence="1">
    <location>
        <begin position="189"/>
        <end position="200"/>
    </location>
</feature>
<dbReference type="PANTHER" id="PTHR14659:SF1">
    <property type="entry name" value="ALPHA- AND GAMMA-ADAPTIN-BINDING PROTEIN P34"/>
    <property type="match status" value="1"/>
</dbReference>
<evidence type="ECO:0000313" key="2">
    <source>
        <dbReference type="EMBL" id="GAU97822.1"/>
    </source>
</evidence>
<dbReference type="Gene3D" id="3.40.50.11960">
    <property type="match status" value="1"/>
</dbReference>
<sequence>MSNAEDYPSVLVVSCTSSKSAEDLIRGIALNDLPWEPELLDKDIEAYSWHVDTKYYSAGVKLCTPKHRTVPSREFAETVEAVVLHFDAKDRDTFSLLKTWLRTFDDLYSPSVKLLTCDSYPEKEGVTKDELDRFTIENDCELIQLVPTEVDEDEEAEFGSIHGFPRVRSALHAHNWSNLKMKQMPKRRNFCDDDGSHDGETVPELQAPGNQEDTSSTADAEDNFSQLFSRLHEYRMTASTLGPDGRRDFAEKVAKEFLKALDSDSDGASE</sequence>
<dbReference type="InterPro" id="IPR019341">
    <property type="entry name" value="Alpha/Gamma-adaptin-bd_p34"/>
</dbReference>
<accession>A0A1D1VCL4</accession>
<evidence type="ECO:0008006" key="4">
    <source>
        <dbReference type="Google" id="ProtNLM"/>
    </source>
</evidence>
<reference evidence="2 3" key="1">
    <citation type="journal article" date="2016" name="Nat. Commun.">
        <title>Extremotolerant tardigrade genome and improved radiotolerance of human cultured cells by tardigrade-unique protein.</title>
        <authorList>
            <person name="Hashimoto T."/>
            <person name="Horikawa D.D."/>
            <person name="Saito Y."/>
            <person name="Kuwahara H."/>
            <person name="Kozuka-Hata H."/>
            <person name="Shin-I T."/>
            <person name="Minakuchi Y."/>
            <person name="Ohishi K."/>
            <person name="Motoyama A."/>
            <person name="Aizu T."/>
            <person name="Enomoto A."/>
            <person name="Kondo K."/>
            <person name="Tanaka S."/>
            <person name="Hara Y."/>
            <person name="Koshikawa S."/>
            <person name="Sagara H."/>
            <person name="Miura T."/>
            <person name="Yokobori S."/>
            <person name="Miyagawa K."/>
            <person name="Suzuki Y."/>
            <person name="Kubo T."/>
            <person name="Oyama M."/>
            <person name="Kohara Y."/>
            <person name="Fujiyama A."/>
            <person name="Arakawa K."/>
            <person name="Katayama T."/>
            <person name="Toyoda A."/>
            <person name="Kunieda T."/>
        </authorList>
    </citation>
    <scope>NUCLEOTIDE SEQUENCE [LARGE SCALE GENOMIC DNA]</scope>
    <source>
        <strain evidence="2 3">YOKOZUNA-1</strain>
    </source>
</reference>
<comment type="caution">
    <text evidence="2">The sequence shown here is derived from an EMBL/GenBank/DDBJ whole genome shotgun (WGS) entry which is preliminary data.</text>
</comment>
<proteinExistence type="predicted"/>
<dbReference type="Pfam" id="PF10199">
    <property type="entry name" value="Adaptin_binding"/>
    <property type="match status" value="1"/>
</dbReference>
<dbReference type="OrthoDB" id="1741717at2759"/>
<gene>
    <name evidence="2" type="primary">RvY_09053-1</name>
    <name evidence="2" type="synonym">RvY_09053.1</name>
    <name evidence="2" type="ORF">RvY_09053</name>
</gene>
<dbReference type="PANTHER" id="PTHR14659">
    <property type="entry name" value="ALPHA- AND GAMMA-ADAPTIN-BINDING PROTEIN P34"/>
    <property type="match status" value="1"/>
</dbReference>
<evidence type="ECO:0000256" key="1">
    <source>
        <dbReference type="SAM" id="MobiDB-lite"/>
    </source>
</evidence>
<name>A0A1D1VCL4_RAMVA</name>
<protein>
    <recommendedName>
        <fullName evidence="4">Alpha-and gamma-adaptin-binding protein p34</fullName>
    </recommendedName>
</protein>